<feature type="region of interest" description="Disordered" evidence="1">
    <location>
        <begin position="91"/>
        <end position="113"/>
    </location>
</feature>
<evidence type="ECO:0000313" key="2">
    <source>
        <dbReference type="EMBL" id="RMC06856.1"/>
    </source>
</evidence>
<evidence type="ECO:0008006" key="4">
    <source>
        <dbReference type="Google" id="ProtNLM"/>
    </source>
</evidence>
<accession>A0A3M0K144</accession>
<dbReference type="OrthoDB" id="10063195at2759"/>
<name>A0A3M0K144_HIRRU</name>
<dbReference type="Proteomes" id="UP000269221">
    <property type="component" value="Unassembled WGS sequence"/>
</dbReference>
<dbReference type="STRING" id="333673.A0A3M0K144"/>
<evidence type="ECO:0000313" key="3">
    <source>
        <dbReference type="Proteomes" id="UP000269221"/>
    </source>
</evidence>
<organism evidence="2 3">
    <name type="scientific">Hirundo rustica rustica</name>
    <dbReference type="NCBI Taxonomy" id="333673"/>
    <lineage>
        <taxon>Eukaryota</taxon>
        <taxon>Metazoa</taxon>
        <taxon>Chordata</taxon>
        <taxon>Craniata</taxon>
        <taxon>Vertebrata</taxon>
        <taxon>Euteleostomi</taxon>
        <taxon>Archelosauria</taxon>
        <taxon>Archosauria</taxon>
        <taxon>Dinosauria</taxon>
        <taxon>Saurischia</taxon>
        <taxon>Theropoda</taxon>
        <taxon>Coelurosauria</taxon>
        <taxon>Aves</taxon>
        <taxon>Neognathae</taxon>
        <taxon>Neoaves</taxon>
        <taxon>Telluraves</taxon>
        <taxon>Australaves</taxon>
        <taxon>Passeriformes</taxon>
        <taxon>Sylvioidea</taxon>
        <taxon>Hirundinidae</taxon>
        <taxon>Hirundo</taxon>
    </lineage>
</organism>
<sequence>MSNERHDRENQHRHTNSKLFLTKLTTFYDKLTHSPVIGQLVDITYCIFSKAFDTVSQRLLLEKLMYLSLGDLDDGIKHILMLFADDAKPSGEVGTLEEKTTQKGDLNRLQKWT</sequence>
<comment type="caution">
    <text evidence="2">The sequence shown here is derived from an EMBL/GenBank/DDBJ whole genome shotgun (WGS) entry which is preliminary data.</text>
</comment>
<evidence type="ECO:0000256" key="1">
    <source>
        <dbReference type="SAM" id="MobiDB-lite"/>
    </source>
</evidence>
<feature type="compositionally biased region" description="Basic and acidic residues" evidence="1">
    <location>
        <begin position="96"/>
        <end position="113"/>
    </location>
</feature>
<gene>
    <name evidence="2" type="ORF">DUI87_16305</name>
</gene>
<keyword evidence="3" id="KW-1185">Reference proteome</keyword>
<dbReference type="AlphaFoldDB" id="A0A3M0K144"/>
<proteinExistence type="predicted"/>
<protein>
    <recommendedName>
        <fullName evidence="4">Reverse transcriptase domain-containing protein</fullName>
    </recommendedName>
</protein>
<dbReference type="EMBL" id="QRBI01000120">
    <property type="protein sequence ID" value="RMC06856.1"/>
    <property type="molecule type" value="Genomic_DNA"/>
</dbReference>
<reference evidence="2 3" key="1">
    <citation type="submission" date="2018-07" db="EMBL/GenBank/DDBJ databases">
        <title>A high quality draft genome assembly of the barn swallow (H. rustica rustica).</title>
        <authorList>
            <person name="Formenti G."/>
            <person name="Chiara M."/>
            <person name="Poveda L."/>
            <person name="Francoijs K.-J."/>
            <person name="Bonisoli-Alquati A."/>
            <person name="Canova L."/>
            <person name="Gianfranceschi L."/>
            <person name="Horner D.S."/>
            <person name="Saino N."/>
        </authorList>
    </citation>
    <scope>NUCLEOTIDE SEQUENCE [LARGE SCALE GENOMIC DNA]</scope>
    <source>
        <strain evidence="2">Chelidonia</strain>
        <tissue evidence="2">Blood</tissue>
    </source>
</reference>